<name>A0A1M5JIN6_9BRAD</name>
<protein>
    <submittedName>
        <fullName evidence="1">Uncharacterized protein</fullName>
    </submittedName>
</protein>
<evidence type="ECO:0000313" key="2">
    <source>
        <dbReference type="Proteomes" id="UP000190675"/>
    </source>
</evidence>
<accession>A0A1M5JIN6</accession>
<proteinExistence type="predicted"/>
<sequence>MENVRHYRAMGSLCRQFAAFDPVHSWKYLIEAQKWEHLAEAEIASHFKECNTTESKAPELRSAA</sequence>
<dbReference type="EMBL" id="LT670818">
    <property type="protein sequence ID" value="SHG40265.1"/>
    <property type="molecule type" value="Genomic_DNA"/>
</dbReference>
<organism evidence="1 2">
    <name type="scientific">Bradyrhizobium erythrophlei</name>
    <dbReference type="NCBI Taxonomy" id="1437360"/>
    <lineage>
        <taxon>Bacteria</taxon>
        <taxon>Pseudomonadati</taxon>
        <taxon>Pseudomonadota</taxon>
        <taxon>Alphaproteobacteria</taxon>
        <taxon>Hyphomicrobiales</taxon>
        <taxon>Nitrobacteraceae</taxon>
        <taxon>Bradyrhizobium</taxon>
    </lineage>
</organism>
<reference evidence="1 2" key="1">
    <citation type="submission" date="2016-11" db="EMBL/GenBank/DDBJ databases">
        <authorList>
            <person name="Jaros S."/>
            <person name="Januszkiewicz K."/>
            <person name="Wedrychowicz H."/>
        </authorList>
    </citation>
    <scope>NUCLEOTIDE SEQUENCE [LARGE SCALE GENOMIC DNA]</scope>
    <source>
        <strain evidence="1 2">GAS242</strain>
    </source>
</reference>
<dbReference type="Proteomes" id="UP000190675">
    <property type="component" value="Chromosome I"/>
</dbReference>
<gene>
    <name evidence="1" type="ORF">SAMN05444169_2250</name>
</gene>
<dbReference type="AlphaFoldDB" id="A0A1M5JIN6"/>
<evidence type="ECO:0000313" key="1">
    <source>
        <dbReference type="EMBL" id="SHG40265.1"/>
    </source>
</evidence>